<evidence type="ECO:0000313" key="1">
    <source>
        <dbReference type="EMBL" id="PRD56455.1"/>
    </source>
</evidence>
<gene>
    <name evidence="1" type="ORF">C5749_04185</name>
</gene>
<dbReference type="Gene3D" id="3.40.1440.10">
    <property type="entry name" value="GIY-YIG endonuclease"/>
    <property type="match status" value="1"/>
</dbReference>
<evidence type="ECO:0008006" key="3">
    <source>
        <dbReference type="Google" id="ProtNLM"/>
    </source>
</evidence>
<dbReference type="EMBL" id="PVBS01000001">
    <property type="protein sequence ID" value="PRD56455.1"/>
    <property type="molecule type" value="Genomic_DNA"/>
</dbReference>
<protein>
    <recommendedName>
        <fullName evidence="3">Endonuclease</fullName>
    </recommendedName>
</protein>
<dbReference type="OrthoDB" id="795217at2"/>
<dbReference type="InterPro" id="IPR035901">
    <property type="entry name" value="GIY-YIG_endonuc_sf"/>
</dbReference>
<comment type="caution">
    <text evidence="1">The sequence shown here is derived from an EMBL/GenBank/DDBJ whole genome shotgun (WGS) entry which is preliminary data.</text>
</comment>
<dbReference type="AlphaFoldDB" id="A0A2S9JT43"/>
<name>A0A2S9JT43_9SPHI</name>
<reference evidence="1 2" key="1">
    <citation type="submission" date="2018-02" db="EMBL/GenBank/DDBJ databases">
        <title>The draft genome of Sphingobacterium gobiense H7.</title>
        <authorList>
            <person name="Li L."/>
            <person name="Liu L."/>
            <person name="Zhang X."/>
            <person name="Wang T."/>
            <person name="Liang L."/>
        </authorList>
    </citation>
    <scope>NUCLEOTIDE SEQUENCE [LARGE SCALE GENOMIC DNA]</scope>
    <source>
        <strain evidence="1 2">ACCC 05757</strain>
    </source>
</reference>
<proteinExistence type="predicted"/>
<evidence type="ECO:0000313" key="2">
    <source>
        <dbReference type="Proteomes" id="UP000238642"/>
    </source>
</evidence>
<dbReference type="RefSeq" id="WP_105723280.1">
    <property type="nucleotide sequence ID" value="NZ_PVBS01000001.1"/>
</dbReference>
<organism evidence="1 2">
    <name type="scientific">Sphingobacterium gobiense</name>
    <dbReference type="NCBI Taxonomy" id="1382456"/>
    <lineage>
        <taxon>Bacteria</taxon>
        <taxon>Pseudomonadati</taxon>
        <taxon>Bacteroidota</taxon>
        <taxon>Sphingobacteriia</taxon>
        <taxon>Sphingobacteriales</taxon>
        <taxon>Sphingobacteriaceae</taxon>
        <taxon>Sphingobacterium</taxon>
    </lineage>
</organism>
<keyword evidence="2" id="KW-1185">Reference proteome</keyword>
<dbReference type="Proteomes" id="UP000238642">
    <property type="component" value="Unassembled WGS sequence"/>
</dbReference>
<sequence length="109" mass="12870">MTSHIVYIITDSNRAYLEVGYCTDMPARLQEIHHTSSVLFDGSPKLSNVVYMEIFQSKEKALSYRDTIRHFTRMQREKLIRLKNPNWLNLNVSSSYRKRLNNEKVVVYA</sequence>
<accession>A0A2S9JT43</accession>